<sequence length="134" mass="15056">MAIMGTLISGTILSVILFNRRLRTHPFHIYVINSLTINIISSLVQYPIGAASERYDTGQTFTPWYLGTGRPDVGHSPAGVVPLHHTTKFALTAVGCQWVYLWLMNLCFIVPGPLFRRDVEVFGCVYSPFLIRGW</sequence>
<dbReference type="Proteomes" id="UP000192578">
    <property type="component" value="Unassembled WGS sequence"/>
</dbReference>
<dbReference type="AlphaFoldDB" id="A0A9X6RPM2"/>
<evidence type="ECO:0000313" key="2">
    <source>
        <dbReference type="Proteomes" id="UP000192578"/>
    </source>
</evidence>
<accession>A0A9X6RPM2</accession>
<gene>
    <name evidence="1" type="ORF">BV898_19297</name>
</gene>
<proteinExistence type="predicted"/>
<comment type="caution">
    <text evidence="1">The sequence shown here is derived from an EMBL/GenBank/DDBJ whole genome shotgun (WGS) entry which is preliminary data.</text>
</comment>
<organism evidence="1 2">
    <name type="scientific">Hypsibius exemplaris</name>
    <name type="common">Freshwater tardigrade</name>
    <dbReference type="NCBI Taxonomy" id="2072580"/>
    <lineage>
        <taxon>Eukaryota</taxon>
        <taxon>Metazoa</taxon>
        <taxon>Ecdysozoa</taxon>
        <taxon>Tardigrada</taxon>
        <taxon>Eutardigrada</taxon>
        <taxon>Parachela</taxon>
        <taxon>Hypsibioidea</taxon>
        <taxon>Hypsibiidae</taxon>
        <taxon>Hypsibius</taxon>
    </lineage>
</organism>
<name>A0A9X6RPM2_HYPEX</name>
<reference evidence="2" key="1">
    <citation type="submission" date="2017-01" db="EMBL/GenBank/DDBJ databases">
        <title>Comparative genomics of anhydrobiosis in the tardigrade Hypsibius dujardini.</title>
        <authorList>
            <person name="Yoshida Y."/>
            <person name="Koutsovoulos G."/>
            <person name="Laetsch D."/>
            <person name="Stevens L."/>
            <person name="Kumar S."/>
            <person name="Horikawa D."/>
            <person name="Ishino K."/>
            <person name="Komine S."/>
            <person name="Tomita M."/>
            <person name="Blaxter M."/>
            <person name="Arakawa K."/>
        </authorList>
    </citation>
    <scope>NUCLEOTIDE SEQUENCE [LARGE SCALE GENOMIC DNA]</scope>
    <source>
        <strain evidence="2">Z151</strain>
    </source>
</reference>
<evidence type="ECO:0000313" key="1">
    <source>
        <dbReference type="EMBL" id="OWA54906.1"/>
    </source>
</evidence>
<dbReference type="EMBL" id="MTYJ01000482">
    <property type="protein sequence ID" value="OWA54906.1"/>
    <property type="molecule type" value="Genomic_DNA"/>
</dbReference>
<keyword evidence="2" id="KW-1185">Reference proteome</keyword>
<protein>
    <submittedName>
        <fullName evidence="1">Uncharacterized protein</fullName>
    </submittedName>
</protein>